<dbReference type="AlphaFoldDB" id="A0A8B8FF24"/>
<reference evidence="3" key="1">
    <citation type="submission" date="2025-08" db="UniProtKB">
        <authorList>
            <consortium name="RefSeq"/>
        </authorList>
    </citation>
    <scope>IDENTIFICATION</scope>
    <source>
        <tissue evidence="3">Whole body</tissue>
    </source>
</reference>
<sequence length="248" mass="29522">MSKPIYCLKILMFCDQFQISTKEKKSLEDICSFIVECYIQVWISAPDIITAPINDIMFLKKLLNYNNNKLGEIALKKFINHLWYLNEECAVFSLFDDRVDYNTKHRMANKILQGYEENINKEENEGSNKKINVQFDDVSNFVNQDLPFALLNNKSWKLFQRFKISFNFLREDPSTWKALDEYIQAKEILSALKVVNDTAERGIKLMEEYNEKFTKNEDQKQFILQVVQEYRQQYPGFSREILKKTYAY</sequence>
<dbReference type="Proteomes" id="UP000694846">
    <property type="component" value="Unplaced"/>
</dbReference>
<evidence type="ECO:0000313" key="3">
    <source>
        <dbReference type="RefSeq" id="XP_025409082.1"/>
    </source>
</evidence>
<dbReference type="PANTHER" id="PTHR46113">
    <property type="entry name" value="SNAC DOMAIN-CONTAINING PROTEIN"/>
    <property type="match status" value="1"/>
</dbReference>
<evidence type="ECO:0000313" key="2">
    <source>
        <dbReference type="Proteomes" id="UP000694846"/>
    </source>
</evidence>
<gene>
    <name evidence="3" type="primary">LOC112682635</name>
</gene>
<dbReference type="GeneID" id="112682635"/>
<keyword evidence="1" id="KW-0175">Coiled coil</keyword>
<accession>A0A8B8FF24</accession>
<organism evidence="2 3">
    <name type="scientific">Sipha flava</name>
    <name type="common">yellow sugarcane aphid</name>
    <dbReference type="NCBI Taxonomy" id="143950"/>
    <lineage>
        <taxon>Eukaryota</taxon>
        <taxon>Metazoa</taxon>
        <taxon>Ecdysozoa</taxon>
        <taxon>Arthropoda</taxon>
        <taxon>Hexapoda</taxon>
        <taxon>Insecta</taxon>
        <taxon>Pterygota</taxon>
        <taxon>Neoptera</taxon>
        <taxon>Paraneoptera</taxon>
        <taxon>Hemiptera</taxon>
        <taxon>Sternorrhyncha</taxon>
        <taxon>Aphidomorpha</taxon>
        <taxon>Aphidoidea</taxon>
        <taxon>Aphididae</taxon>
        <taxon>Sipha</taxon>
    </lineage>
</organism>
<evidence type="ECO:0000256" key="1">
    <source>
        <dbReference type="SAM" id="Coils"/>
    </source>
</evidence>
<keyword evidence="2" id="KW-1185">Reference proteome</keyword>
<protein>
    <submittedName>
        <fullName evidence="3">Uncharacterized protein LOC112682635</fullName>
    </submittedName>
</protein>
<name>A0A8B8FF24_9HEMI</name>
<dbReference type="RefSeq" id="XP_025409082.1">
    <property type="nucleotide sequence ID" value="XM_025553297.1"/>
</dbReference>
<dbReference type="PANTHER" id="PTHR46113:SF1">
    <property type="entry name" value="PEPTIDASE M17 LEUCYL AMINOPEPTIDASE N-TERMINAL DOMAIN-CONTAINING PROTEIN"/>
    <property type="match status" value="1"/>
</dbReference>
<feature type="coiled-coil region" evidence="1">
    <location>
        <begin position="105"/>
        <end position="132"/>
    </location>
</feature>
<proteinExistence type="predicted"/>
<dbReference type="OrthoDB" id="6629168at2759"/>